<reference evidence="3" key="2">
    <citation type="submission" date="2023-08" db="EMBL/GenBank/DDBJ databases">
        <authorList>
            <person name="Luo J."/>
        </authorList>
    </citation>
    <scope>NUCLEOTIDE SEQUENCE</scope>
    <source>
        <strain evidence="3">DSM 25064</strain>
    </source>
</reference>
<proteinExistence type="predicted"/>
<dbReference type="InterPro" id="IPR004045">
    <property type="entry name" value="Glutathione_S-Trfase_N"/>
</dbReference>
<dbReference type="Gene3D" id="3.40.30.10">
    <property type="entry name" value="Glutaredoxin"/>
    <property type="match status" value="1"/>
</dbReference>
<dbReference type="SUPFAM" id="SSF52833">
    <property type="entry name" value="Thioredoxin-like"/>
    <property type="match status" value="1"/>
</dbReference>
<dbReference type="PROSITE" id="PS50405">
    <property type="entry name" value="GST_CTER"/>
    <property type="match status" value="1"/>
</dbReference>
<dbReference type="Pfam" id="PF13410">
    <property type="entry name" value="GST_C_2"/>
    <property type="match status" value="1"/>
</dbReference>
<evidence type="ECO:0000259" key="2">
    <source>
        <dbReference type="PROSITE" id="PS50405"/>
    </source>
</evidence>
<dbReference type="InterPro" id="IPR036249">
    <property type="entry name" value="Thioredoxin-like_sf"/>
</dbReference>
<dbReference type="PANTHER" id="PTHR43968:SF6">
    <property type="entry name" value="GLUTATHIONE S-TRANSFERASE OMEGA"/>
    <property type="match status" value="1"/>
</dbReference>
<organism evidence="3 4">
    <name type="scientific">Porticoccus litoralis</name>
    <dbReference type="NCBI Taxonomy" id="434086"/>
    <lineage>
        <taxon>Bacteria</taxon>
        <taxon>Pseudomonadati</taxon>
        <taxon>Pseudomonadota</taxon>
        <taxon>Gammaproteobacteria</taxon>
        <taxon>Cellvibrionales</taxon>
        <taxon>Porticoccaceae</taxon>
        <taxon>Porticoccus</taxon>
    </lineage>
</organism>
<dbReference type="RefSeq" id="WP_305169871.1">
    <property type="nucleotide sequence ID" value="NZ_JAUUUU010000002.1"/>
</dbReference>
<feature type="domain" description="GST N-terminal" evidence="1">
    <location>
        <begin position="1"/>
        <end position="80"/>
    </location>
</feature>
<dbReference type="PANTHER" id="PTHR43968">
    <property type="match status" value="1"/>
</dbReference>
<name>A0AAW8B237_9GAMM</name>
<accession>A0AAW8B237</accession>
<dbReference type="EMBL" id="JAUUUU010000002">
    <property type="protein sequence ID" value="MDP1520304.1"/>
    <property type="molecule type" value="Genomic_DNA"/>
</dbReference>
<dbReference type="AlphaFoldDB" id="A0AAW8B237"/>
<dbReference type="SFLD" id="SFLDS00019">
    <property type="entry name" value="Glutathione_Transferase_(cytos"/>
    <property type="match status" value="1"/>
</dbReference>
<sequence length="212" mass="24850">MFPILYSFRRCPYAIRARMALCYAEIQVELREVLLKDKPAAMLEASAKGTVPVLVLEDGTVLDESYDVMRWALAQNDPDSWLDDSLVEQIDELVRQNDVEFKPWLDRYKYADRHPEYSAEYYRSQGDLFLQMLETRLQQHAYLLRDTLCFADVAIFPFVRQFAFVDKGWFDSAPYPNLQAWLQRLLLSDLFLAAMAKYPVWKEGDVPQLFPV</sequence>
<dbReference type="CDD" id="cd03196">
    <property type="entry name" value="GST_C_5"/>
    <property type="match status" value="1"/>
</dbReference>
<keyword evidence="4" id="KW-1185">Reference proteome</keyword>
<evidence type="ECO:0000313" key="3">
    <source>
        <dbReference type="EMBL" id="MDP1520304.1"/>
    </source>
</evidence>
<dbReference type="Proteomes" id="UP001178354">
    <property type="component" value="Unassembled WGS sequence"/>
</dbReference>
<feature type="domain" description="GST C-terminal" evidence="2">
    <location>
        <begin position="76"/>
        <end position="208"/>
    </location>
</feature>
<evidence type="ECO:0000313" key="4">
    <source>
        <dbReference type="Proteomes" id="UP001178354"/>
    </source>
</evidence>
<dbReference type="SUPFAM" id="SSF47616">
    <property type="entry name" value="GST C-terminal domain-like"/>
    <property type="match status" value="1"/>
</dbReference>
<dbReference type="InterPro" id="IPR036282">
    <property type="entry name" value="Glutathione-S-Trfase_C_sf"/>
</dbReference>
<dbReference type="CDD" id="cd03060">
    <property type="entry name" value="GST_N_Omega_like"/>
    <property type="match status" value="1"/>
</dbReference>
<dbReference type="InterPro" id="IPR050983">
    <property type="entry name" value="GST_Omega/HSP26"/>
</dbReference>
<reference evidence="3" key="1">
    <citation type="journal article" date="2010" name="Int. J. Syst. Evol. Microbiol.">
        <title>Porticoccus litoralis gen. nov., sp. nov., a gammaproteobacterium isolated from the Yellow Sea.</title>
        <authorList>
            <person name="Oh H.M."/>
            <person name="Kim H."/>
            <person name="Kim K.M."/>
            <person name="Min G.S."/>
            <person name="Cho J.C."/>
        </authorList>
    </citation>
    <scope>NUCLEOTIDE SEQUENCE</scope>
    <source>
        <strain evidence="3">DSM 25064</strain>
    </source>
</reference>
<gene>
    <name evidence="3" type="ORF">Q8A57_04910</name>
</gene>
<evidence type="ECO:0000259" key="1">
    <source>
        <dbReference type="PROSITE" id="PS50404"/>
    </source>
</evidence>
<dbReference type="InterPro" id="IPR010987">
    <property type="entry name" value="Glutathione-S-Trfase_C-like"/>
</dbReference>
<protein>
    <submittedName>
        <fullName evidence="3">Glutathione S-transferase</fullName>
    </submittedName>
</protein>
<comment type="caution">
    <text evidence="3">The sequence shown here is derived from an EMBL/GenBank/DDBJ whole genome shotgun (WGS) entry which is preliminary data.</text>
</comment>
<dbReference type="Pfam" id="PF13417">
    <property type="entry name" value="GST_N_3"/>
    <property type="match status" value="1"/>
</dbReference>
<dbReference type="Gene3D" id="1.20.1050.10">
    <property type="match status" value="1"/>
</dbReference>
<dbReference type="PROSITE" id="PS50404">
    <property type="entry name" value="GST_NTER"/>
    <property type="match status" value="1"/>
</dbReference>
<dbReference type="GO" id="GO:0005737">
    <property type="term" value="C:cytoplasm"/>
    <property type="evidence" value="ECO:0007669"/>
    <property type="project" value="TreeGrafter"/>
</dbReference>
<dbReference type="InterPro" id="IPR040079">
    <property type="entry name" value="Glutathione_S-Trfase"/>
</dbReference>